<dbReference type="CDD" id="cd09076">
    <property type="entry name" value="L1-EN"/>
    <property type="match status" value="1"/>
</dbReference>
<sequence>MPEKNNGVGIKTNEKRKLYIVTLNCLTLKSQERLTELELALSNIKWDILGLSEVRRLGESIEDHNEYILYYKGETKGSYGVGFMVKKYLERNIEEFKGILERIAVLNIHLPAYKHKWSIIQIYALTEQHEESTKDRFYDQLSTVLQETNKNVMVIGDFNGRIGTQRTGEDNVIGKFGFGRRSKNGERMIVMAFENNLAFINSFFKINTKKKWTWQSSDGSYKNEINYIATNNRKLFQNVNIHSRFNFNTNHRMVRAVLNGTEPKKSRNKYNVANNIIKQQREAKNKIVNDYDKEINEIFGIPQSKLTKP</sequence>
<accession>A0A4C1XI89</accession>
<comment type="caution">
    <text evidence="1">The sequence shown here is derived from an EMBL/GenBank/DDBJ whole genome shotgun (WGS) entry which is preliminary data.</text>
</comment>
<evidence type="ECO:0000313" key="1">
    <source>
        <dbReference type="EMBL" id="GBP63128.1"/>
    </source>
</evidence>
<organism evidence="1 2">
    <name type="scientific">Eumeta variegata</name>
    <name type="common">Bagworm moth</name>
    <name type="synonym">Eumeta japonica</name>
    <dbReference type="NCBI Taxonomy" id="151549"/>
    <lineage>
        <taxon>Eukaryota</taxon>
        <taxon>Metazoa</taxon>
        <taxon>Ecdysozoa</taxon>
        <taxon>Arthropoda</taxon>
        <taxon>Hexapoda</taxon>
        <taxon>Insecta</taxon>
        <taxon>Pterygota</taxon>
        <taxon>Neoptera</taxon>
        <taxon>Endopterygota</taxon>
        <taxon>Lepidoptera</taxon>
        <taxon>Glossata</taxon>
        <taxon>Ditrysia</taxon>
        <taxon>Tineoidea</taxon>
        <taxon>Psychidae</taxon>
        <taxon>Oiketicinae</taxon>
        <taxon>Eumeta</taxon>
    </lineage>
</organism>
<dbReference type="InterPro" id="IPR027124">
    <property type="entry name" value="Swc5/CFDP1/2"/>
</dbReference>
<dbReference type="PANTHER" id="PTHR23227:SF67">
    <property type="entry name" value="CRANIOFACIAL DEVELOPMENT PROTEIN 2-LIKE"/>
    <property type="match status" value="1"/>
</dbReference>
<dbReference type="Proteomes" id="UP000299102">
    <property type="component" value="Unassembled WGS sequence"/>
</dbReference>
<name>A0A4C1XI89_EUMVA</name>
<dbReference type="OrthoDB" id="410104at2759"/>
<dbReference type="Gene3D" id="3.60.10.10">
    <property type="entry name" value="Endonuclease/exonuclease/phosphatase"/>
    <property type="match status" value="1"/>
</dbReference>
<dbReference type="GO" id="GO:0003824">
    <property type="term" value="F:catalytic activity"/>
    <property type="evidence" value="ECO:0007669"/>
    <property type="project" value="InterPro"/>
</dbReference>
<gene>
    <name evidence="1" type="primary">CFDP2</name>
    <name evidence="1" type="ORF">EVAR_50059_1</name>
</gene>
<protein>
    <submittedName>
        <fullName evidence="1">Craniofacial development protein 2</fullName>
    </submittedName>
</protein>
<reference evidence="1 2" key="1">
    <citation type="journal article" date="2019" name="Commun. Biol.">
        <title>The bagworm genome reveals a unique fibroin gene that provides high tensile strength.</title>
        <authorList>
            <person name="Kono N."/>
            <person name="Nakamura H."/>
            <person name="Ohtoshi R."/>
            <person name="Tomita M."/>
            <person name="Numata K."/>
            <person name="Arakawa K."/>
        </authorList>
    </citation>
    <scope>NUCLEOTIDE SEQUENCE [LARGE SCALE GENOMIC DNA]</scope>
</reference>
<proteinExistence type="predicted"/>
<dbReference type="InterPro" id="IPR036691">
    <property type="entry name" value="Endo/exonu/phosph_ase_sf"/>
</dbReference>
<dbReference type="EMBL" id="BGZK01000860">
    <property type="protein sequence ID" value="GBP63128.1"/>
    <property type="molecule type" value="Genomic_DNA"/>
</dbReference>
<dbReference type="STRING" id="151549.A0A4C1XI89"/>
<dbReference type="SUPFAM" id="SSF56219">
    <property type="entry name" value="DNase I-like"/>
    <property type="match status" value="1"/>
</dbReference>
<dbReference type="PANTHER" id="PTHR23227">
    <property type="entry name" value="BUCENTAUR RELATED"/>
    <property type="match status" value="1"/>
</dbReference>
<dbReference type="AlphaFoldDB" id="A0A4C1XI89"/>
<evidence type="ECO:0000313" key="2">
    <source>
        <dbReference type="Proteomes" id="UP000299102"/>
    </source>
</evidence>
<keyword evidence="2" id="KW-1185">Reference proteome</keyword>